<evidence type="ECO:0000256" key="1">
    <source>
        <dbReference type="SAM" id="Phobius"/>
    </source>
</evidence>
<dbReference type="EMBL" id="BAAARV010000029">
    <property type="protein sequence ID" value="GAA2350281.1"/>
    <property type="molecule type" value="Genomic_DNA"/>
</dbReference>
<keyword evidence="1" id="KW-0812">Transmembrane</keyword>
<evidence type="ECO:0000313" key="3">
    <source>
        <dbReference type="EMBL" id="GAA2350281.1"/>
    </source>
</evidence>
<accession>A0ABN3GF90</accession>
<name>A0ABN3GF90_9ACTN</name>
<feature type="transmembrane region" description="Helical" evidence="1">
    <location>
        <begin position="119"/>
        <end position="142"/>
    </location>
</feature>
<protein>
    <recommendedName>
        <fullName evidence="5">DUF998 domain-containing protein</fullName>
    </recommendedName>
</protein>
<dbReference type="InterPro" id="IPR009339">
    <property type="entry name" value="DUF998"/>
</dbReference>
<feature type="transmembrane region" description="Helical" evidence="1">
    <location>
        <begin position="46"/>
        <end position="67"/>
    </location>
</feature>
<feature type="transmembrane region" description="Helical" evidence="1">
    <location>
        <begin position="180"/>
        <end position="202"/>
    </location>
</feature>
<proteinExistence type="predicted"/>
<comment type="caution">
    <text evidence="3">The sequence shown here is derived from an EMBL/GenBank/DDBJ whole genome shotgun (WGS) entry which is preliminary data.</text>
</comment>
<dbReference type="RefSeq" id="WP_344613922.1">
    <property type="nucleotide sequence ID" value="NZ_BAAARV010000029.1"/>
</dbReference>
<evidence type="ECO:0008006" key="5">
    <source>
        <dbReference type="Google" id="ProtNLM"/>
    </source>
</evidence>
<keyword evidence="1" id="KW-1133">Transmembrane helix</keyword>
<feature type="transmembrane region" description="Helical" evidence="1">
    <location>
        <begin position="79"/>
        <end position="99"/>
    </location>
</feature>
<keyword evidence="2" id="KW-0732">Signal</keyword>
<sequence>MTRFSLTAGAAAAPLFAVVALAQAPTRAGFDLTRHPVSMLSNGDLGWVQISSFVLAGLLSIAAAPGTRRALAGGKGAVWSPRLLAAIGAGMLIAAAFRLDPGDGFPVGTPTGAPTTMSWHAIVHNVGGSLSFFSMIALTFVLARRFRADGRRGWALLGRACGIAFAVLLLWSFSGGQDGALTLFVGVLLAWGWIGASSGILLRQSSGYRRGFAQMAATPRATTLPA</sequence>
<reference evidence="3 4" key="1">
    <citation type="journal article" date="2019" name="Int. J. Syst. Evol. Microbiol.">
        <title>The Global Catalogue of Microorganisms (GCM) 10K type strain sequencing project: providing services to taxonomists for standard genome sequencing and annotation.</title>
        <authorList>
            <consortium name="The Broad Institute Genomics Platform"/>
            <consortium name="The Broad Institute Genome Sequencing Center for Infectious Disease"/>
            <person name="Wu L."/>
            <person name="Ma J."/>
        </authorList>
    </citation>
    <scope>NUCLEOTIDE SEQUENCE [LARGE SCALE GENOMIC DNA]</scope>
    <source>
        <strain evidence="3 4">JCM 3272</strain>
    </source>
</reference>
<feature type="chain" id="PRO_5046144710" description="DUF998 domain-containing protein" evidence="2">
    <location>
        <begin position="23"/>
        <end position="226"/>
    </location>
</feature>
<gene>
    <name evidence="3" type="ORF">GCM10010170_039720</name>
</gene>
<keyword evidence="4" id="KW-1185">Reference proteome</keyword>
<dbReference type="Proteomes" id="UP001501444">
    <property type="component" value="Unassembled WGS sequence"/>
</dbReference>
<evidence type="ECO:0000313" key="4">
    <source>
        <dbReference type="Proteomes" id="UP001501444"/>
    </source>
</evidence>
<dbReference type="Pfam" id="PF06197">
    <property type="entry name" value="DUF998"/>
    <property type="match status" value="1"/>
</dbReference>
<organism evidence="3 4">
    <name type="scientific">Dactylosporangium salmoneum</name>
    <dbReference type="NCBI Taxonomy" id="53361"/>
    <lineage>
        <taxon>Bacteria</taxon>
        <taxon>Bacillati</taxon>
        <taxon>Actinomycetota</taxon>
        <taxon>Actinomycetes</taxon>
        <taxon>Micromonosporales</taxon>
        <taxon>Micromonosporaceae</taxon>
        <taxon>Dactylosporangium</taxon>
    </lineage>
</organism>
<feature type="transmembrane region" description="Helical" evidence="1">
    <location>
        <begin position="154"/>
        <end position="174"/>
    </location>
</feature>
<feature type="signal peptide" evidence="2">
    <location>
        <begin position="1"/>
        <end position="22"/>
    </location>
</feature>
<keyword evidence="1" id="KW-0472">Membrane</keyword>
<evidence type="ECO:0000256" key="2">
    <source>
        <dbReference type="SAM" id="SignalP"/>
    </source>
</evidence>